<evidence type="ECO:0000313" key="2">
    <source>
        <dbReference type="Proteomes" id="UP000824110"/>
    </source>
</evidence>
<dbReference type="Gene3D" id="3.40.50.300">
    <property type="entry name" value="P-loop containing nucleotide triphosphate hydrolases"/>
    <property type="match status" value="1"/>
</dbReference>
<comment type="caution">
    <text evidence="1">The sequence shown here is derived from an EMBL/GenBank/DDBJ whole genome shotgun (WGS) entry which is preliminary data.</text>
</comment>
<proteinExistence type="predicted"/>
<sequence length="479" mass="55359">MEKEQLFEELLKVEGELERRKKGNRLLTYNVGRKKHKKQLAFHKCKKRNRWVFGGNRSGKTECGAVEAIWMARGNHPYRKNRKDVFGWVVSLSQQVQRDVAQSKILQYLPRSWIDDIVMISGRKDSPASGIIDQIKIKNVFGGISTIGFKSCDQGREKFQGASLDFVWFDEEPPRDIYEECLMRVMDKRGDIFGTMTPLKGRTFIYTEIYLNKKNNPEIWYEFMNWEDNPFLSASEIKLLEGALEGSSLDSRKYGRFSEGCGLVYPEFDEAVHVLQKPFTVPREWQEIISIDPGLNNPLSAHWYCVDWDGNVYVVAEHYEKGRDIDYHARAICEISRRLGWKTDSKGRLRALIDSAANQRTLASTKSVAELFCERGILVDTNVNKDVFTGIARVKSYLARGNGTPDLFIFPCCTNMIAEFKGYSWGAGDSPIKRDDHSMDELRYFIMTRPRPAEREYAPAPLAADKERRIRRLNKKIER</sequence>
<dbReference type="Gene3D" id="3.30.420.280">
    <property type="match status" value="1"/>
</dbReference>
<gene>
    <name evidence="1" type="ORF">IAB69_03900</name>
</gene>
<dbReference type="InterPro" id="IPR027417">
    <property type="entry name" value="P-loop_NTPase"/>
</dbReference>
<accession>A0A9D1MKJ2</accession>
<evidence type="ECO:0000313" key="1">
    <source>
        <dbReference type="EMBL" id="HIU61773.1"/>
    </source>
</evidence>
<dbReference type="Proteomes" id="UP000824110">
    <property type="component" value="Unassembled WGS sequence"/>
</dbReference>
<reference evidence="1" key="1">
    <citation type="submission" date="2020-10" db="EMBL/GenBank/DDBJ databases">
        <authorList>
            <person name="Gilroy R."/>
        </authorList>
    </citation>
    <scope>NUCLEOTIDE SEQUENCE</scope>
    <source>
        <strain evidence="1">CHK195-12923</strain>
    </source>
</reference>
<reference evidence="1" key="2">
    <citation type="journal article" date="2021" name="PeerJ">
        <title>Extensive microbial diversity within the chicken gut microbiome revealed by metagenomics and culture.</title>
        <authorList>
            <person name="Gilroy R."/>
            <person name="Ravi A."/>
            <person name="Getino M."/>
            <person name="Pursley I."/>
            <person name="Horton D.L."/>
            <person name="Alikhan N.F."/>
            <person name="Baker D."/>
            <person name="Gharbi K."/>
            <person name="Hall N."/>
            <person name="Watson M."/>
            <person name="Adriaenssens E.M."/>
            <person name="Foster-Nyarko E."/>
            <person name="Jarju S."/>
            <person name="Secka A."/>
            <person name="Antonio M."/>
            <person name="Oren A."/>
            <person name="Chaudhuri R.R."/>
            <person name="La Ragione R."/>
            <person name="Hildebrand F."/>
            <person name="Pallen M.J."/>
        </authorList>
    </citation>
    <scope>NUCLEOTIDE SEQUENCE</scope>
    <source>
        <strain evidence="1">CHK195-12923</strain>
    </source>
</reference>
<organism evidence="1 2">
    <name type="scientific">Candidatus Coproplasma excrementigallinarum</name>
    <dbReference type="NCBI Taxonomy" id="2840747"/>
    <lineage>
        <taxon>Bacteria</taxon>
        <taxon>Bacillati</taxon>
        <taxon>Bacillota</taxon>
        <taxon>Clostridia</taxon>
        <taxon>Eubacteriales</taxon>
        <taxon>Candidatus Coproplasma</taxon>
    </lineage>
</organism>
<dbReference type="EMBL" id="DVNE01000037">
    <property type="protein sequence ID" value="HIU61773.1"/>
    <property type="molecule type" value="Genomic_DNA"/>
</dbReference>
<evidence type="ECO:0008006" key="3">
    <source>
        <dbReference type="Google" id="ProtNLM"/>
    </source>
</evidence>
<name>A0A9D1MKJ2_9FIRM</name>
<dbReference type="Pfam" id="PF03237">
    <property type="entry name" value="Terminase_6N"/>
    <property type="match status" value="1"/>
</dbReference>
<protein>
    <recommendedName>
        <fullName evidence="3">Terminase</fullName>
    </recommendedName>
</protein>
<dbReference type="AlphaFoldDB" id="A0A9D1MKJ2"/>